<dbReference type="RefSeq" id="WP_126153795.1">
    <property type="nucleotide sequence ID" value="NZ_UZWE01000025.1"/>
</dbReference>
<keyword evidence="16" id="KW-1185">Reference proteome</keyword>
<feature type="domain" description="Aconitase A/isopropylmalate dehydratase small subunit swivel" evidence="14">
    <location>
        <begin position="718"/>
        <end position="842"/>
    </location>
</feature>
<comment type="cofactor">
    <cofactor evidence="2">
        <name>[4Fe-4S] cluster</name>
        <dbReference type="ChEBI" id="CHEBI:49883"/>
    </cofactor>
</comment>
<evidence type="ECO:0000256" key="10">
    <source>
        <dbReference type="ARBA" id="ARBA00023239"/>
    </source>
</evidence>
<dbReference type="InterPro" id="IPR044137">
    <property type="entry name" value="AcnA_IRP_Swivel"/>
</dbReference>
<dbReference type="InterPro" id="IPR036008">
    <property type="entry name" value="Aconitase_4Fe-4S_dom"/>
</dbReference>
<evidence type="ECO:0000256" key="4">
    <source>
        <dbReference type="ARBA" id="ARBA00005026"/>
    </source>
</evidence>
<dbReference type="EMBL" id="UZWE01000025">
    <property type="protein sequence ID" value="VDS08107.1"/>
    <property type="molecule type" value="Genomic_DNA"/>
</dbReference>
<dbReference type="Gene3D" id="6.10.190.10">
    <property type="match status" value="1"/>
</dbReference>
<dbReference type="SUPFAM" id="SSF52016">
    <property type="entry name" value="LeuD/IlvD-like"/>
    <property type="match status" value="1"/>
</dbReference>
<comment type="pathway">
    <text evidence="3">Carbohydrate metabolism; tricarboxylic acid cycle; isocitrate from oxaloacetate: step 2/2.</text>
</comment>
<keyword evidence="8 12" id="KW-0408">Iron</keyword>
<name>A0A3S4CIT0_9RHOB</name>
<gene>
    <name evidence="15" type="primary">acnA</name>
    <name evidence="15" type="ORF">PARHAE_01290</name>
</gene>
<dbReference type="UniPathway" id="UPA00223">
    <property type="reaction ID" value="UER00718"/>
</dbReference>
<dbReference type="PROSITE" id="PS00450">
    <property type="entry name" value="ACONITASE_1"/>
    <property type="match status" value="1"/>
</dbReference>
<dbReference type="InterPro" id="IPR015931">
    <property type="entry name" value="Acnase/IPM_dHydase_lsu_aba_1/3"/>
</dbReference>
<dbReference type="InterPro" id="IPR000573">
    <property type="entry name" value="AconitaseA/IPMdHydase_ssu_swvl"/>
</dbReference>
<evidence type="ECO:0000256" key="1">
    <source>
        <dbReference type="ARBA" id="ARBA00000118"/>
    </source>
</evidence>
<dbReference type="GO" id="GO:0051539">
    <property type="term" value="F:4 iron, 4 sulfur cluster binding"/>
    <property type="evidence" value="ECO:0007669"/>
    <property type="project" value="UniProtKB-KW"/>
</dbReference>
<dbReference type="AlphaFoldDB" id="A0A3S4CIT0"/>
<keyword evidence="10 12" id="KW-0456">Lyase</keyword>
<evidence type="ECO:0000256" key="11">
    <source>
        <dbReference type="ARBA" id="ARBA00023501"/>
    </source>
</evidence>
<organism evidence="15 16">
    <name type="scientific">Paracoccus haematequi</name>
    <dbReference type="NCBI Taxonomy" id="2491866"/>
    <lineage>
        <taxon>Bacteria</taxon>
        <taxon>Pseudomonadati</taxon>
        <taxon>Pseudomonadota</taxon>
        <taxon>Alphaproteobacteria</taxon>
        <taxon>Rhodobacterales</taxon>
        <taxon>Paracoccaceae</taxon>
        <taxon>Paracoccus</taxon>
    </lineage>
</organism>
<evidence type="ECO:0000313" key="15">
    <source>
        <dbReference type="EMBL" id="VDS08107.1"/>
    </source>
</evidence>
<dbReference type="GO" id="GO:0046872">
    <property type="term" value="F:metal ion binding"/>
    <property type="evidence" value="ECO:0007669"/>
    <property type="project" value="UniProtKB-KW"/>
</dbReference>
<dbReference type="NCBIfam" id="NF006757">
    <property type="entry name" value="PRK09277.1"/>
    <property type="match status" value="1"/>
</dbReference>
<comment type="catalytic activity">
    <reaction evidence="11 12">
        <text>citrate = D-threo-isocitrate</text>
        <dbReference type="Rhea" id="RHEA:10336"/>
        <dbReference type="ChEBI" id="CHEBI:15562"/>
        <dbReference type="ChEBI" id="CHEBI:16947"/>
        <dbReference type="EC" id="4.2.1.3"/>
    </reaction>
</comment>
<dbReference type="GO" id="GO:0006099">
    <property type="term" value="P:tricarboxylic acid cycle"/>
    <property type="evidence" value="ECO:0007669"/>
    <property type="project" value="UniProtKB-UniPathway"/>
</dbReference>
<dbReference type="Gene3D" id="3.30.499.10">
    <property type="entry name" value="Aconitase, domain 3"/>
    <property type="match status" value="2"/>
</dbReference>
<dbReference type="PRINTS" id="PR00415">
    <property type="entry name" value="ACONITASE"/>
</dbReference>
<dbReference type="Gene3D" id="3.20.19.10">
    <property type="entry name" value="Aconitase, domain 4"/>
    <property type="match status" value="1"/>
</dbReference>
<dbReference type="SUPFAM" id="SSF53732">
    <property type="entry name" value="Aconitase iron-sulfur domain"/>
    <property type="match status" value="1"/>
</dbReference>
<protein>
    <recommendedName>
        <fullName evidence="12">Aconitate hydratase</fullName>
        <shortName evidence="12">Aconitase</shortName>
        <ecNumber evidence="12">4.2.1.3</ecNumber>
    </recommendedName>
</protein>
<reference evidence="15 16" key="1">
    <citation type="submission" date="2018-12" db="EMBL/GenBank/DDBJ databases">
        <authorList>
            <person name="Criscuolo A."/>
        </authorList>
    </citation>
    <scope>NUCLEOTIDE SEQUENCE [LARGE SCALE GENOMIC DNA]</scope>
    <source>
        <strain evidence="15">ACIP1116241</strain>
    </source>
</reference>
<accession>A0A3S4CIT0</accession>
<comment type="similarity">
    <text evidence="5 12">Belongs to the aconitase/IPM isomerase family.</text>
</comment>
<dbReference type="Pfam" id="PF00694">
    <property type="entry name" value="Aconitase_C"/>
    <property type="match status" value="1"/>
</dbReference>
<evidence type="ECO:0000259" key="13">
    <source>
        <dbReference type="Pfam" id="PF00330"/>
    </source>
</evidence>
<dbReference type="InterPro" id="IPR015928">
    <property type="entry name" value="Aconitase/3IPM_dehydase_swvl"/>
</dbReference>
<evidence type="ECO:0000256" key="3">
    <source>
        <dbReference type="ARBA" id="ARBA00004717"/>
    </source>
</evidence>
<evidence type="ECO:0000256" key="5">
    <source>
        <dbReference type="ARBA" id="ARBA00007185"/>
    </source>
</evidence>
<comment type="function">
    <text evidence="12">Catalyzes the isomerization of citrate to isocitrate via cis-aconitate.</text>
</comment>
<evidence type="ECO:0000256" key="12">
    <source>
        <dbReference type="RuleBase" id="RU361275"/>
    </source>
</evidence>
<dbReference type="PANTHER" id="PTHR11670">
    <property type="entry name" value="ACONITASE/IRON-RESPONSIVE ELEMENT FAMILY MEMBER"/>
    <property type="match status" value="1"/>
</dbReference>
<dbReference type="FunFam" id="3.30.499.10:FF:000002">
    <property type="entry name" value="Aconitate hydratase"/>
    <property type="match status" value="1"/>
</dbReference>
<dbReference type="InterPro" id="IPR006249">
    <property type="entry name" value="Aconitase/IRP2"/>
</dbReference>
<keyword evidence="6 12" id="KW-0004">4Fe-4S</keyword>
<evidence type="ECO:0000256" key="7">
    <source>
        <dbReference type="ARBA" id="ARBA00022723"/>
    </source>
</evidence>
<dbReference type="PROSITE" id="PS01244">
    <property type="entry name" value="ACONITASE_2"/>
    <property type="match status" value="1"/>
</dbReference>
<evidence type="ECO:0000313" key="16">
    <source>
        <dbReference type="Proteomes" id="UP000270743"/>
    </source>
</evidence>
<keyword evidence="9 12" id="KW-0411">Iron-sulfur</keyword>
<dbReference type="NCBIfam" id="NF009520">
    <property type="entry name" value="PRK12881.1"/>
    <property type="match status" value="1"/>
</dbReference>
<dbReference type="Pfam" id="PF00330">
    <property type="entry name" value="Aconitase"/>
    <property type="match status" value="1"/>
</dbReference>
<dbReference type="EC" id="4.2.1.3" evidence="12"/>
<keyword evidence="7" id="KW-0479">Metal-binding</keyword>
<evidence type="ECO:0000256" key="9">
    <source>
        <dbReference type="ARBA" id="ARBA00023014"/>
    </source>
</evidence>
<dbReference type="GO" id="GO:0047456">
    <property type="term" value="F:2-methylisocitrate dehydratase activity"/>
    <property type="evidence" value="ECO:0007669"/>
    <property type="project" value="UniProtKB-EC"/>
</dbReference>
<feature type="domain" description="Aconitase/3-isopropylmalate dehydratase large subunit alpha/beta/alpha" evidence="13">
    <location>
        <begin position="84"/>
        <end position="587"/>
    </location>
</feature>
<dbReference type="NCBIfam" id="TIGR01341">
    <property type="entry name" value="aconitase_1"/>
    <property type="match status" value="1"/>
</dbReference>
<dbReference type="Proteomes" id="UP000270743">
    <property type="component" value="Unassembled WGS sequence"/>
</dbReference>
<dbReference type="CDD" id="cd01586">
    <property type="entry name" value="AcnA_IRP"/>
    <property type="match status" value="1"/>
</dbReference>
<dbReference type="GO" id="GO:0003994">
    <property type="term" value="F:aconitate hydratase activity"/>
    <property type="evidence" value="ECO:0007669"/>
    <property type="project" value="UniProtKB-EC"/>
</dbReference>
<evidence type="ECO:0000256" key="6">
    <source>
        <dbReference type="ARBA" id="ARBA00022485"/>
    </source>
</evidence>
<comment type="pathway">
    <text evidence="4">Organic acid metabolism; propanoate degradation.</text>
</comment>
<dbReference type="OrthoDB" id="9764318at2"/>
<evidence type="ECO:0000259" key="14">
    <source>
        <dbReference type="Pfam" id="PF00694"/>
    </source>
</evidence>
<dbReference type="InterPro" id="IPR018136">
    <property type="entry name" value="Aconitase_4Fe-4S_BS"/>
</dbReference>
<evidence type="ECO:0000256" key="8">
    <source>
        <dbReference type="ARBA" id="ARBA00023004"/>
    </source>
</evidence>
<proteinExistence type="inferred from homology"/>
<dbReference type="CDD" id="cd01580">
    <property type="entry name" value="AcnA_IRP_Swivel"/>
    <property type="match status" value="1"/>
</dbReference>
<dbReference type="InterPro" id="IPR001030">
    <property type="entry name" value="Acoase/IPM_deHydtase_lsu_aba"/>
</dbReference>
<evidence type="ECO:0000256" key="2">
    <source>
        <dbReference type="ARBA" id="ARBA00001966"/>
    </source>
</evidence>
<dbReference type="FunFam" id="3.20.19.10:FF:000001">
    <property type="entry name" value="Aconitate hydratase"/>
    <property type="match status" value="1"/>
</dbReference>
<comment type="catalytic activity">
    <reaction evidence="1">
        <text>(2S,3R)-3-hydroxybutane-1,2,3-tricarboxylate = 2-methyl-cis-aconitate + H2O</text>
        <dbReference type="Rhea" id="RHEA:17941"/>
        <dbReference type="ChEBI" id="CHEBI:15377"/>
        <dbReference type="ChEBI" id="CHEBI:57429"/>
        <dbReference type="ChEBI" id="CHEBI:57872"/>
        <dbReference type="EC" id="4.2.1.99"/>
    </reaction>
</comment>
<sequence>MPIQIGTDTAKTRRTLTAGGKEYAYYSIDAATEAGLGDFSRLPAALKVVLENLLRFEDGGFSVSVDDIKAFGEWASLGGKNPREINYRPARVLMQDFTGVPAVVDLAAMRDGILGLGGDAQKINPLNPVDLVIDHSVMIDEFGNPRAFQMNVDLEYERNIERYTFLKWGQKAFNNFRVVPPGTGICHQVNLEYLAQTVWTDTDQNGALVAYPDTLVGTDSHTTMVNGLAVLGWGVGGIEAEAAMLGQPVSMLIPEVVGFKLTGKMVEGTTATDLVLKVVAMLRKHGVVGKFVEFYGEGLDNLPLADRATIANMAPEYGATCGFFPIDEETLRYLRNTGRDEDRIALVEAYAKQNGFWRGADYAPVYTSTLELDMGTIVPAISGPKRPQDYLPLTDSARTFYKLVADYRGVDLSKDALEMGAEGGAVVAPARDVRKTVPVEGTDYSIRDGSVVIAAITSCTNTSNPYVMIGAGLVARKARALGLNRKPWVKTSLAPGSQVVGEYLQAAGLQEDLDALGFNLVGYGCTTCIGNSGPLGDPAISKAIAENDLVATAVLSGNRNFEGRISPDVRANFLASPPLVVAYAIAGDLNVDLTKDPIGQTPEGRDVYLKDIWPTNQEIADLVHATVTRQAFQSKYADVFKGDERWQAVKVTDSETYDWPPTSTYIQNPPYFQGMAKEAGVISDIEGARVLAILGDMITTDHISPAGSFKPTTPAGQYLLERQVAPKDFNSYGSRRGNHEIMMRGTFANIRIRNEMLDGVEGGFTKGPDGQQTTIFDASMAYQEAGVPLVIFGGVEYGAGSSRDWAAKGTNLLGVKGVIAESFERIHRSNLVGMGVVPFEFLPGENRKTLGLKGDEVVSIHGLAGDFKPLSLVPCTIKYSDGTVKEIQLKARVDTEVEIEYLKNGGVLHYVLRNLAAS</sequence>